<feature type="transmembrane region" description="Helical" evidence="10">
    <location>
        <begin position="86"/>
        <end position="106"/>
    </location>
</feature>
<keyword evidence="2" id="KW-0813">Transport</keyword>
<evidence type="ECO:0000313" key="13">
    <source>
        <dbReference type="Proteomes" id="UP000295560"/>
    </source>
</evidence>
<evidence type="ECO:0000256" key="7">
    <source>
        <dbReference type="ARBA" id="ARBA00023065"/>
    </source>
</evidence>
<keyword evidence="9" id="KW-0739">Sodium transport</keyword>
<evidence type="ECO:0000256" key="6">
    <source>
        <dbReference type="ARBA" id="ARBA00023053"/>
    </source>
</evidence>
<dbReference type="GO" id="GO:0051453">
    <property type="term" value="P:regulation of intracellular pH"/>
    <property type="evidence" value="ECO:0007669"/>
    <property type="project" value="TreeGrafter"/>
</dbReference>
<evidence type="ECO:0000256" key="3">
    <source>
        <dbReference type="ARBA" id="ARBA00022475"/>
    </source>
</evidence>
<dbReference type="Pfam" id="PF00999">
    <property type="entry name" value="Na_H_Exchanger"/>
    <property type="match status" value="2"/>
</dbReference>
<gene>
    <name evidence="12" type="ORF">EV378_1654</name>
</gene>
<evidence type="ECO:0000256" key="4">
    <source>
        <dbReference type="ARBA" id="ARBA00022692"/>
    </source>
</evidence>
<dbReference type="InterPro" id="IPR018422">
    <property type="entry name" value="Cation/H_exchanger_CPA1"/>
</dbReference>
<dbReference type="AlphaFoldDB" id="A0A4R1HU95"/>
<dbReference type="GO" id="GO:0098719">
    <property type="term" value="P:sodium ion import across plasma membrane"/>
    <property type="evidence" value="ECO:0007669"/>
    <property type="project" value="TreeGrafter"/>
</dbReference>
<keyword evidence="13" id="KW-1185">Reference proteome</keyword>
<dbReference type="GO" id="GO:0015385">
    <property type="term" value="F:sodium:proton antiporter activity"/>
    <property type="evidence" value="ECO:0007669"/>
    <property type="project" value="InterPro"/>
</dbReference>
<evidence type="ECO:0000313" key="12">
    <source>
        <dbReference type="EMBL" id="TCK25828.1"/>
    </source>
</evidence>
<keyword evidence="3" id="KW-1003">Cell membrane</keyword>
<protein>
    <submittedName>
        <fullName evidence="12">Sodium/proton antiporter (CPA1 family)</fullName>
    </submittedName>
</protein>
<name>A0A4R1HU95_PSEEN</name>
<evidence type="ECO:0000256" key="2">
    <source>
        <dbReference type="ARBA" id="ARBA00022448"/>
    </source>
</evidence>
<reference evidence="12 13" key="1">
    <citation type="submission" date="2019-03" db="EMBL/GenBank/DDBJ databases">
        <title>Sequencing the genomes of 1000 actinobacteria strains.</title>
        <authorList>
            <person name="Klenk H.-P."/>
        </authorList>
    </citation>
    <scope>NUCLEOTIDE SEQUENCE [LARGE SCALE GENOMIC DNA]</scope>
    <source>
        <strain evidence="12 13">DSM 44969</strain>
    </source>
</reference>
<dbReference type="PANTHER" id="PTHR10110">
    <property type="entry name" value="SODIUM/HYDROGEN EXCHANGER"/>
    <property type="match status" value="1"/>
</dbReference>
<feature type="transmembrane region" description="Helical" evidence="10">
    <location>
        <begin position="54"/>
        <end position="74"/>
    </location>
</feature>
<feature type="transmembrane region" description="Helical" evidence="10">
    <location>
        <begin position="270"/>
        <end position="288"/>
    </location>
</feature>
<sequence>MEILVIGLLGMLAVAGASALSERVGVAAPLLLVVVGLVVSQLPGVPVVEVDPEWVLAGIVPPLLFSSAVSMPTMNFRREFGAISGLSVLLVVASTAVIGVVLAAVVPGLGLAAGFALGAILSPTDAVATGIVKRVGVSARVTTVLDGESMLNDATALVVLRAAIAATAASVSIGGVLGDFALAVAVAVAVGLAVGWVGLRVRARVSAARVGTVISYALPFAASLPAEALGGSGLVAAVVAGLLTGQGAIRHLSPQDRLSDRQNWRTMETLLEGAIFLIMGLQLPTVLGDLHADGGSVGQGVALAALALVLTLVVRAAYTAPLLALQRRLSRRKTSERSELQLTDQALDSGVISYRGRSRDIEPENVDRFRSRLRRRMADIDYLLAEPLGAREGAVIVWAGMRGAVTLAAAQTLPEDAPQRSLLVVVAFLVAAASLLFQGSTLAWVVHRVKPAGPDPEAAAAERDELQSRMRAVAIEVLKRHPTQPWAAEFLERSAEKAGTPDPTAMSDLRLEMIRAQRESLVAARAEGRFDAAALSAALETLDAEQINIEMRAG</sequence>
<comment type="caution">
    <text evidence="12">The sequence shown here is derived from an EMBL/GenBank/DDBJ whole genome shotgun (WGS) entry which is preliminary data.</text>
</comment>
<evidence type="ECO:0000256" key="5">
    <source>
        <dbReference type="ARBA" id="ARBA00022989"/>
    </source>
</evidence>
<keyword evidence="8 10" id="KW-0472">Membrane</keyword>
<proteinExistence type="predicted"/>
<feature type="domain" description="Cation/H+ exchanger transmembrane" evidence="11">
    <location>
        <begin position="387"/>
        <end position="446"/>
    </location>
</feature>
<dbReference type="Proteomes" id="UP000295560">
    <property type="component" value="Unassembled WGS sequence"/>
</dbReference>
<dbReference type="EMBL" id="SMFZ01000001">
    <property type="protein sequence ID" value="TCK25828.1"/>
    <property type="molecule type" value="Genomic_DNA"/>
</dbReference>
<organism evidence="12 13">
    <name type="scientific">Pseudonocardia endophytica</name>
    <dbReference type="NCBI Taxonomy" id="401976"/>
    <lineage>
        <taxon>Bacteria</taxon>
        <taxon>Bacillati</taxon>
        <taxon>Actinomycetota</taxon>
        <taxon>Actinomycetes</taxon>
        <taxon>Pseudonocardiales</taxon>
        <taxon>Pseudonocardiaceae</taxon>
        <taxon>Pseudonocardia</taxon>
    </lineage>
</organism>
<evidence type="ECO:0000256" key="1">
    <source>
        <dbReference type="ARBA" id="ARBA00004651"/>
    </source>
</evidence>
<feature type="transmembrane region" description="Helical" evidence="10">
    <location>
        <begin position="300"/>
        <end position="325"/>
    </location>
</feature>
<evidence type="ECO:0000259" key="11">
    <source>
        <dbReference type="Pfam" id="PF00999"/>
    </source>
</evidence>
<keyword evidence="5 10" id="KW-1133">Transmembrane helix</keyword>
<dbReference type="InterPro" id="IPR006153">
    <property type="entry name" value="Cation/H_exchanger_TM"/>
</dbReference>
<keyword evidence="6" id="KW-0915">Sodium</keyword>
<comment type="subcellular location">
    <subcellularLocation>
        <location evidence="1">Cell membrane</location>
        <topology evidence="1">Multi-pass membrane protein</topology>
    </subcellularLocation>
</comment>
<evidence type="ECO:0000256" key="9">
    <source>
        <dbReference type="ARBA" id="ARBA00023201"/>
    </source>
</evidence>
<dbReference type="OrthoDB" id="57886at2"/>
<accession>A0A4R1HU95</accession>
<feature type="domain" description="Cation/H+ exchanger transmembrane" evidence="11">
    <location>
        <begin position="13"/>
        <end position="326"/>
    </location>
</feature>
<keyword evidence="7" id="KW-0406">Ion transport</keyword>
<evidence type="ECO:0000256" key="10">
    <source>
        <dbReference type="SAM" id="Phobius"/>
    </source>
</evidence>
<keyword evidence="4 10" id="KW-0812">Transmembrane</keyword>
<dbReference type="GO" id="GO:0005886">
    <property type="term" value="C:plasma membrane"/>
    <property type="evidence" value="ECO:0007669"/>
    <property type="project" value="UniProtKB-SubCell"/>
</dbReference>
<feature type="transmembrane region" description="Helical" evidence="10">
    <location>
        <begin position="421"/>
        <end position="446"/>
    </location>
</feature>
<feature type="transmembrane region" description="Helical" evidence="10">
    <location>
        <begin position="112"/>
        <end position="132"/>
    </location>
</feature>
<feature type="transmembrane region" description="Helical" evidence="10">
    <location>
        <begin position="153"/>
        <end position="174"/>
    </location>
</feature>
<feature type="transmembrane region" description="Helical" evidence="10">
    <location>
        <begin position="180"/>
        <end position="199"/>
    </location>
</feature>
<dbReference type="RefSeq" id="WP_132422332.1">
    <property type="nucleotide sequence ID" value="NZ_SMFZ01000001.1"/>
</dbReference>
<dbReference type="Gene3D" id="6.10.140.1330">
    <property type="match status" value="1"/>
</dbReference>
<dbReference type="GO" id="GO:0015386">
    <property type="term" value="F:potassium:proton antiporter activity"/>
    <property type="evidence" value="ECO:0007669"/>
    <property type="project" value="TreeGrafter"/>
</dbReference>
<dbReference type="PANTHER" id="PTHR10110:SF86">
    <property type="entry name" value="SODIUM_HYDROGEN EXCHANGER 7"/>
    <property type="match status" value="1"/>
</dbReference>
<evidence type="ECO:0000256" key="8">
    <source>
        <dbReference type="ARBA" id="ARBA00023136"/>
    </source>
</evidence>